<organism evidence="1 2">
    <name type="scientific">Nonomuraea composti</name>
    <dbReference type="NCBI Taxonomy" id="2720023"/>
    <lineage>
        <taxon>Bacteria</taxon>
        <taxon>Bacillati</taxon>
        <taxon>Actinomycetota</taxon>
        <taxon>Actinomycetes</taxon>
        <taxon>Streptosporangiales</taxon>
        <taxon>Streptosporangiaceae</taxon>
        <taxon>Nonomuraea</taxon>
    </lineage>
</organism>
<dbReference type="Gene3D" id="1.10.10.10">
    <property type="entry name" value="Winged helix-like DNA-binding domain superfamily/Winged helix DNA-binding domain"/>
    <property type="match status" value="1"/>
</dbReference>
<comment type="caution">
    <text evidence="1">The sequence shown here is derived from an EMBL/GenBank/DDBJ whole genome shotgun (WGS) entry which is preliminary data.</text>
</comment>
<evidence type="ECO:0000313" key="1">
    <source>
        <dbReference type="EMBL" id="NJP96338.1"/>
    </source>
</evidence>
<gene>
    <name evidence="1" type="ORF">HCN51_44085</name>
</gene>
<accession>A0ABX1BEZ8</accession>
<reference evidence="1 2" key="1">
    <citation type="submission" date="2020-03" db="EMBL/GenBank/DDBJ databases">
        <title>WGS of actinomycetes isolated from Thailand.</title>
        <authorList>
            <person name="Thawai C."/>
        </authorList>
    </citation>
    <scope>NUCLEOTIDE SEQUENCE [LARGE SCALE GENOMIC DNA]</scope>
    <source>
        <strain evidence="1 2">FMUSA5-5</strain>
    </source>
</reference>
<dbReference type="SUPFAM" id="SSF46785">
    <property type="entry name" value="Winged helix' DNA-binding domain"/>
    <property type="match status" value="1"/>
</dbReference>
<name>A0ABX1BEZ8_9ACTN</name>
<dbReference type="InterPro" id="IPR036388">
    <property type="entry name" value="WH-like_DNA-bd_sf"/>
</dbReference>
<protein>
    <recommendedName>
        <fullName evidence="3">MarR family transcriptional regulator</fullName>
    </recommendedName>
</protein>
<evidence type="ECO:0000313" key="2">
    <source>
        <dbReference type="Proteomes" id="UP000696294"/>
    </source>
</evidence>
<dbReference type="InterPro" id="IPR036390">
    <property type="entry name" value="WH_DNA-bd_sf"/>
</dbReference>
<sequence length="72" mass="7686">MRREHCAGDRRGRLAVLTGEGVAALQAAAPQHVAGVREHLIDLLSPEQPGRLEQISKTVPAHLTGRGDADEV</sequence>
<dbReference type="EMBL" id="JAATEP010000048">
    <property type="protein sequence ID" value="NJP96338.1"/>
    <property type="molecule type" value="Genomic_DNA"/>
</dbReference>
<evidence type="ECO:0008006" key="3">
    <source>
        <dbReference type="Google" id="ProtNLM"/>
    </source>
</evidence>
<keyword evidence="2" id="KW-1185">Reference proteome</keyword>
<dbReference type="Proteomes" id="UP000696294">
    <property type="component" value="Unassembled WGS sequence"/>
</dbReference>
<dbReference type="RefSeq" id="WP_168017941.1">
    <property type="nucleotide sequence ID" value="NZ_JAATEP010000048.1"/>
</dbReference>
<proteinExistence type="predicted"/>